<evidence type="ECO:0000313" key="2">
    <source>
        <dbReference type="Proteomes" id="UP000193244"/>
    </source>
</evidence>
<dbReference type="STRING" id="150121.SAMN06296010_1536"/>
<accession>A0A1X7JLI2</accession>
<dbReference type="EMBL" id="FXAY01000002">
    <property type="protein sequence ID" value="SMG29034.1"/>
    <property type="molecule type" value="Genomic_DNA"/>
</dbReference>
<keyword evidence="2" id="KW-1185">Reference proteome</keyword>
<reference evidence="2" key="1">
    <citation type="submission" date="2017-04" db="EMBL/GenBank/DDBJ databases">
        <authorList>
            <person name="Varghese N."/>
            <person name="Submissions S."/>
        </authorList>
    </citation>
    <scope>NUCLEOTIDE SEQUENCE [LARGE SCALE GENOMIC DNA]</scope>
    <source>
        <strain evidence="2">VKM Ac-2510</strain>
    </source>
</reference>
<protein>
    <submittedName>
        <fullName evidence="1">Uncharacterized protein</fullName>
    </submittedName>
</protein>
<evidence type="ECO:0000313" key="1">
    <source>
        <dbReference type="EMBL" id="SMG29034.1"/>
    </source>
</evidence>
<proteinExistence type="predicted"/>
<dbReference type="Proteomes" id="UP000193244">
    <property type="component" value="Unassembled WGS sequence"/>
</dbReference>
<gene>
    <name evidence="1" type="ORF">SAMN06296010_1536</name>
</gene>
<name>A0A1X7JLI2_9MICO</name>
<organism evidence="1 2">
    <name type="scientific">Agreia pratensis</name>
    <dbReference type="NCBI Taxonomy" id="150121"/>
    <lineage>
        <taxon>Bacteria</taxon>
        <taxon>Bacillati</taxon>
        <taxon>Actinomycetota</taxon>
        <taxon>Actinomycetes</taxon>
        <taxon>Micrococcales</taxon>
        <taxon>Microbacteriaceae</taxon>
        <taxon>Agreia</taxon>
    </lineage>
</organism>
<dbReference type="AlphaFoldDB" id="A0A1X7JLI2"/>
<sequence>MPHEYILQTQLPVGLPEILLAANSVDPDYGIRGIGGTDTLQISLPDGLPLVTILPSAELSRRVDPITLGASATEHSERFWTEALAPWESSPRDVAVLLERVATACKGRVTANRQHLSESRS</sequence>